<evidence type="ECO:0000256" key="9">
    <source>
        <dbReference type="PIRNR" id="PIRNR000956"/>
    </source>
</evidence>
<proteinExistence type="predicted"/>
<evidence type="ECO:0000256" key="1">
    <source>
        <dbReference type="ARBA" id="ARBA00022553"/>
    </source>
</evidence>
<evidence type="ECO:0000259" key="15">
    <source>
        <dbReference type="PROSITE" id="PS50008"/>
    </source>
</evidence>
<evidence type="ECO:0000256" key="3">
    <source>
        <dbReference type="ARBA" id="ARBA00022837"/>
    </source>
</evidence>
<dbReference type="GO" id="GO:0005737">
    <property type="term" value="C:cytoplasm"/>
    <property type="evidence" value="ECO:0007669"/>
    <property type="project" value="TreeGrafter"/>
</dbReference>
<dbReference type="CDD" id="cd08591">
    <property type="entry name" value="PI-PLCc_beta"/>
    <property type="match status" value="1"/>
</dbReference>
<keyword evidence="6 9" id="KW-0807">Transducer</keyword>
<feature type="binding site" evidence="11">
    <location>
        <position position="339"/>
    </location>
    <ligand>
        <name>Ca(2+)</name>
        <dbReference type="ChEBI" id="CHEBI:29108"/>
    </ligand>
</feature>
<keyword evidence="4 9" id="KW-0442">Lipid degradation</keyword>
<keyword evidence="2 9" id="KW-0378">Hydrolase</keyword>
<dbReference type="InterPro" id="IPR053945">
    <property type="entry name" value="PLCB1-4-like_EFh"/>
</dbReference>
<dbReference type="InterPro" id="IPR037862">
    <property type="entry name" value="PLC-beta_PH"/>
</dbReference>
<dbReference type="InterPro" id="IPR035892">
    <property type="entry name" value="C2_domain_sf"/>
</dbReference>
<dbReference type="PRINTS" id="PR00390">
    <property type="entry name" value="PHPHLIPASEC"/>
</dbReference>
<dbReference type="CDD" id="cd00275">
    <property type="entry name" value="C2_PLC_like"/>
    <property type="match status" value="1"/>
</dbReference>
<gene>
    <name evidence="16" type="primary">PLCB1</name>
</gene>
<dbReference type="SUPFAM" id="SSF50729">
    <property type="entry name" value="PH domain-like"/>
    <property type="match status" value="1"/>
</dbReference>
<keyword evidence="3 11" id="KW-0106">Calcium</keyword>
<keyword evidence="1" id="KW-0597">Phosphoprotein</keyword>
<evidence type="ECO:0000256" key="11">
    <source>
        <dbReference type="PIRSR" id="PIRSR000956-2"/>
    </source>
</evidence>
<dbReference type="PROSITE" id="PS50008">
    <property type="entry name" value="PIPLC_Y_DOMAIN"/>
    <property type="match status" value="1"/>
</dbReference>
<reference evidence="16" key="2">
    <citation type="submission" date="2025-09" db="UniProtKB">
        <authorList>
            <consortium name="Ensembl"/>
        </authorList>
    </citation>
    <scope>IDENTIFICATION</scope>
</reference>
<dbReference type="Pfam" id="PF22631">
    <property type="entry name" value="PLCB1-4-like_EFh"/>
    <property type="match status" value="1"/>
</dbReference>
<dbReference type="SMART" id="SM00149">
    <property type="entry name" value="PLCYc"/>
    <property type="match status" value="1"/>
</dbReference>
<dbReference type="InterPro" id="IPR001192">
    <property type="entry name" value="PI-PLC_fam"/>
</dbReference>
<evidence type="ECO:0000256" key="2">
    <source>
        <dbReference type="ARBA" id="ARBA00022801"/>
    </source>
</evidence>
<dbReference type="GO" id="GO:0007613">
    <property type="term" value="P:memory"/>
    <property type="evidence" value="ECO:0007669"/>
    <property type="project" value="TreeGrafter"/>
</dbReference>
<name>A0A8C8IPI2_ONCTS</name>
<dbReference type="PANTHER" id="PTHR10336:SF12">
    <property type="entry name" value="1-PHOSPHATIDYLINOSITOL 4,5-BISPHOSPHATE PHOSPHODIESTERASE BETA-1"/>
    <property type="match status" value="1"/>
</dbReference>
<comment type="catalytic activity">
    <reaction evidence="8">
        <text>a 1,2-diacyl-sn-glycero-3-phospho-(1D-myo-inositol) + H2O = 1D-myo-inositol 1-phosphate + a 1,2-diacyl-sn-glycerol + H(+)</text>
        <dbReference type="Rhea" id="RHEA:43484"/>
        <dbReference type="ChEBI" id="CHEBI:15377"/>
        <dbReference type="ChEBI" id="CHEBI:15378"/>
        <dbReference type="ChEBI" id="CHEBI:17815"/>
        <dbReference type="ChEBI" id="CHEBI:57880"/>
        <dbReference type="ChEBI" id="CHEBI:58433"/>
    </reaction>
    <physiologicalReaction direction="left-to-right" evidence="8">
        <dbReference type="Rhea" id="RHEA:43485"/>
    </physiologicalReaction>
</comment>
<dbReference type="FunFam" id="2.60.40.150:FF:000008">
    <property type="entry name" value="1-phosphatidylinositol 4,5-bisphosphate phosphodiesterase"/>
    <property type="match status" value="1"/>
</dbReference>
<evidence type="ECO:0000256" key="5">
    <source>
        <dbReference type="ARBA" id="ARBA00023098"/>
    </source>
</evidence>
<dbReference type="InterPro" id="IPR001711">
    <property type="entry name" value="PLipase_C_Pinositol-sp_Y"/>
</dbReference>
<dbReference type="SUPFAM" id="SSF51695">
    <property type="entry name" value="PLC-like phosphodiesterases"/>
    <property type="match status" value="1"/>
</dbReference>
<dbReference type="InterPro" id="IPR017946">
    <property type="entry name" value="PLC-like_Pdiesterase_TIM-brl"/>
</dbReference>
<accession>A0A8C8IPI2</accession>
<keyword evidence="12" id="KW-0175">Coiled coil</keyword>
<dbReference type="CDD" id="cd13361">
    <property type="entry name" value="PH_PLC_beta"/>
    <property type="match status" value="1"/>
</dbReference>
<dbReference type="Ensembl" id="ENSOTST00005086541.2">
    <property type="protein sequence ID" value="ENSOTSP00005079876.2"/>
    <property type="gene ID" value="ENSOTSG00005057048.1"/>
</dbReference>
<dbReference type="GO" id="GO:0046488">
    <property type="term" value="P:phosphatidylinositol metabolic process"/>
    <property type="evidence" value="ECO:0007669"/>
    <property type="project" value="TreeGrafter"/>
</dbReference>
<feature type="binding site" evidence="11">
    <location>
        <position position="337"/>
    </location>
    <ligand>
        <name>Ca(2+)</name>
        <dbReference type="ChEBI" id="CHEBI:29108"/>
    </ligand>
</feature>
<evidence type="ECO:0000256" key="13">
    <source>
        <dbReference type="SAM" id="MobiDB-lite"/>
    </source>
</evidence>
<dbReference type="SMART" id="SM00148">
    <property type="entry name" value="PLCXc"/>
    <property type="match status" value="1"/>
</dbReference>
<feature type="active site" evidence="10">
    <location>
        <position position="354"/>
    </location>
</feature>
<dbReference type="GO" id="GO:0016042">
    <property type="term" value="P:lipid catabolic process"/>
    <property type="evidence" value="ECO:0007669"/>
    <property type="project" value="UniProtKB-KW"/>
</dbReference>
<feature type="compositionally biased region" description="Polar residues" evidence="13">
    <location>
        <begin position="461"/>
        <end position="481"/>
    </location>
</feature>
<feature type="region of interest" description="Disordered" evidence="13">
    <location>
        <begin position="445"/>
        <end position="494"/>
    </location>
</feature>
<dbReference type="GO" id="GO:0005509">
    <property type="term" value="F:calcium ion binding"/>
    <property type="evidence" value="ECO:0007669"/>
    <property type="project" value="UniProtKB-UniRule"/>
</dbReference>
<dbReference type="SMART" id="SM00239">
    <property type="entry name" value="C2"/>
    <property type="match status" value="1"/>
</dbReference>
<dbReference type="GeneTree" id="ENSGT00940000155428"/>
<evidence type="ECO:0000256" key="10">
    <source>
        <dbReference type="PIRSR" id="PIRSR000956-1"/>
    </source>
</evidence>
<feature type="binding site" evidence="11">
    <location>
        <position position="308"/>
    </location>
    <ligand>
        <name>Ca(2+)</name>
        <dbReference type="ChEBI" id="CHEBI:29108"/>
    </ligand>
</feature>
<dbReference type="GO" id="GO:0048015">
    <property type="term" value="P:phosphatidylinositol-mediated signaling"/>
    <property type="evidence" value="ECO:0007669"/>
    <property type="project" value="TreeGrafter"/>
</dbReference>
<protein>
    <recommendedName>
        <fullName evidence="9">1-phosphatidylinositol 4,5-bisphosphate phosphodiesterase</fullName>
        <ecNumber evidence="9">3.1.4.11</ecNumber>
    </recommendedName>
</protein>
<dbReference type="Gene3D" id="2.30.29.240">
    <property type="match status" value="1"/>
</dbReference>
<dbReference type="PIRSF" id="PIRSF000956">
    <property type="entry name" value="PLC-beta"/>
    <property type="match status" value="1"/>
</dbReference>
<reference evidence="16" key="1">
    <citation type="submission" date="2025-08" db="UniProtKB">
        <authorList>
            <consortium name="Ensembl"/>
        </authorList>
    </citation>
    <scope>IDENTIFICATION</scope>
</reference>
<feature type="domain" description="C2" evidence="14">
    <location>
        <begin position="616"/>
        <end position="744"/>
    </location>
</feature>
<feature type="domain" description="PI-PLC Y-box" evidence="15">
    <location>
        <begin position="500"/>
        <end position="616"/>
    </location>
</feature>
<evidence type="ECO:0000256" key="12">
    <source>
        <dbReference type="SAM" id="Coils"/>
    </source>
</evidence>
<dbReference type="PANTHER" id="PTHR10336">
    <property type="entry name" value="PHOSPHOINOSITIDE-SPECIFIC PHOSPHOLIPASE C FAMILY PROTEIN"/>
    <property type="match status" value="1"/>
</dbReference>
<dbReference type="EC" id="3.1.4.11" evidence="9"/>
<dbReference type="PROSITE" id="PS50004">
    <property type="entry name" value="C2"/>
    <property type="match status" value="1"/>
</dbReference>
<dbReference type="GO" id="GO:0016607">
    <property type="term" value="C:nuclear speck"/>
    <property type="evidence" value="ECO:0007669"/>
    <property type="project" value="TreeGrafter"/>
</dbReference>
<dbReference type="InterPro" id="IPR042531">
    <property type="entry name" value="PLC-beta_C_sf"/>
</dbReference>
<feature type="coiled-coil region" evidence="12">
    <location>
        <begin position="983"/>
        <end position="1010"/>
    </location>
</feature>
<dbReference type="FunFam" id="3.20.20.190:FF:000003">
    <property type="entry name" value="1-phosphatidylinositol 4,5-bisphosphate phosphodiesterase"/>
    <property type="match status" value="1"/>
</dbReference>
<dbReference type="InterPro" id="IPR011992">
    <property type="entry name" value="EF-hand-dom_pair"/>
</dbReference>
<dbReference type="PROSITE" id="PS50007">
    <property type="entry name" value="PIPLC_X_DOMAIN"/>
    <property type="match status" value="1"/>
</dbReference>
<dbReference type="SUPFAM" id="SSF69989">
    <property type="entry name" value="C-terminal domain of PLC-beta"/>
    <property type="match status" value="1"/>
</dbReference>
<feature type="region of interest" description="Disordered" evidence="13">
    <location>
        <begin position="811"/>
        <end position="831"/>
    </location>
</feature>
<dbReference type="AlphaFoldDB" id="A0A8C8IPI2"/>
<evidence type="ECO:0000256" key="6">
    <source>
        <dbReference type="ARBA" id="ARBA00023224"/>
    </source>
</evidence>
<dbReference type="InterPro" id="IPR014815">
    <property type="entry name" value="PLC-beta_C"/>
</dbReference>
<feature type="compositionally biased region" description="Basic residues" evidence="13">
    <location>
        <begin position="445"/>
        <end position="455"/>
    </location>
</feature>
<evidence type="ECO:0000256" key="8">
    <source>
        <dbReference type="ARBA" id="ARBA00023726"/>
    </source>
</evidence>
<dbReference type="Gene3D" id="2.60.40.150">
    <property type="entry name" value="C2 domain"/>
    <property type="match status" value="1"/>
</dbReference>
<keyword evidence="5 9" id="KW-0443">Lipid metabolism</keyword>
<feature type="coiled-coil region" evidence="12">
    <location>
        <begin position="854"/>
        <end position="884"/>
    </location>
</feature>
<sequence>MAGAQPGTHALKLKPPTVPDTLQNGSRFMKWDDDLSTVTPITLTVDPHGYFLHWTDQNKETELLDITHIKDARTGKSTKTPKEAKLRELLDVGNLVGRIENRLLTIVTGPDMVNITYLNFMALQEEEATEWAEELFSLASNLLSHNMNRETSLEKAIVRMFSADKKRVETALEHCNLPFGRSDSIPLEDFTPDLYRSFLSHLCPRPELSSHYVQGAKGAYLSVDQMTEFINERQRDPRLNEILYPPLRPSQTQTLMEKYELNHSLLKQGVCDKYLVSDENGVIPPEKLDQSEDMTFPLSHYFINSSHNTYLTAGQLAGSSSVEMYRQVMLAGCRCVELDCWKGRTTEEEPVITHGFTMTSEICFKEVIEAIAECAFKTSPFPVILSFENHVDSPKQQAKMAEYCRSIFGDALLIDPLEKYPLESGVPLPSPQELIGKILIKNKKSHKPSAAHGNKRMAEHPTNQSVAAEQATDEPSSPSNITEGEAGTAEEREAVATEEMSTLVNYVQPTKFNSFEASKKVNRSYQMSSFVETKALEHLTKSPVEFVEYNKQQLSRIYPKGTRVDSSNYMPQLFWNAGCQLVALNFQTIDLSMQLNLGMYEYNGKSGYRLKPEFMRRPDKHFDPFAESTVDGIVANTVKVKIISGQFLSDKKVGVYVELDMFGLPVDTRRKALKTKTSQSNAINPVWDEDPIIFKKVVLPTLASLRIAAFEEGGKFIGHRIIPVPAIRPGYRYIGLRNEKNQSLILPAVFVYIEVKDYVPDTFADVIEALSNPIRYVNLLEQRSQQLAALTLEEGEEETSKEVSNLRIAPLENGLSPSPTVTPRTPTNTPQPAATVYVLDCVVSAGSDMEAATLEELRQQKLIMREQKRHYREMKDVVKRHQKKTLEMVKEHTTKYNQAKNQHTRRHSALLKTKQHGKTRSLTPGGEAELKQFDEEGEDQLGELREQQQQQLLELRQEQYYSEKYLKREHIKQLMEKLTTVTEESQNNQMKKLKDICDKEKKDLKKKMEKRRTEKIKEAMTKEKHLDAQSKRQERLVEQHKGIQQQILDEKPKMTWSQWVWRRICSEDQPTRAYRSQWWVVYGALVTKRMTL</sequence>
<dbReference type="Proteomes" id="UP000694402">
    <property type="component" value="Unassembled WGS sequence"/>
</dbReference>
<evidence type="ECO:0000256" key="4">
    <source>
        <dbReference type="ARBA" id="ARBA00022963"/>
    </source>
</evidence>
<comment type="catalytic activity">
    <reaction evidence="7">
        <text>a 1,2-diacyl-sn-glycero-3-phospho-(1D-myo-inositol-4,5-bisphosphate) + H2O = 1D-myo-inositol 1,4,5-trisphosphate + a 1,2-diacyl-sn-glycerol + H(+)</text>
        <dbReference type="Rhea" id="RHEA:33179"/>
        <dbReference type="ChEBI" id="CHEBI:15377"/>
        <dbReference type="ChEBI" id="CHEBI:15378"/>
        <dbReference type="ChEBI" id="CHEBI:17815"/>
        <dbReference type="ChEBI" id="CHEBI:58456"/>
        <dbReference type="ChEBI" id="CHEBI:203600"/>
        <dbReference type="EC" id="3.1.4.11"/>
    </reaction>
    <physiologicalReaction direction="left-to-right" evidence="7">
        <dbReference type="Rhea" id="RHEA:33180"/>
    </physiologicalReaction>
</comment>
<dbReference type="Pfam" id="PF08703">
    <property type="entry name" value="PLC-beta_C"/>
    <property type="match status" value="1"/>
</dbReference>
<dbReference type="GO" id="GO:0051209">
    <property type="term" value="P:release of sequestered calcium ion into cytosol"/>
    <property type="evidence" value="ECO:0007669"/>
    <property type="project" value="TreeGrafter"/>
</dbReference>
<dbReference type="InterPro" id="IPR000909">
    <property type="entry name" value="PLipase_C_PInositol-sp_X_dom"/>
</dbReference>
<dbReference type="SUPFAM" id="SSF49562">
    <property type="entry name" value="C2 domain (Calcium/lipid-binding domain, CaLB)"/>
    <property type="match status" value="1"/>
</dbReference>
<dbReference type="GO" id="GO:0005516">
    <property type="term" value="F:calmodulin binding"/>
    <property type="evidence" value="ECO:0007669"/>
    <property type="project" value="TreeGrafter"/>
</dbReference>
<keyword evidence="11" id="KW-0479">Metal-binding</keyword>
<dbReference type="GO" id="GO:0004435">
    <property type="term" value="F:phosphatidylinositol-4,5-bisphosphate phospholipase C activity"/>
    <property type="evidence" value="ECO:0007669"/>
    <property type="project" value="UniProtKB-UniRule"/>
</dbReference>
<dbReference type="InterPro" id="IPR000008">
    <property type="entry name" value="C2_dom"/>
</dbReference>
<feature type="active site" evidence="10">
    <location>
        <position position="307"/>
    </location>
</feature>
<feature type="compositionally biased region" description="Low complexity" evidence="13">
    <location>
        <begin position="816"/>
        <end position="831"/>
    </location>
</feature>
<dbReference type="GO" id="GO:0007186">
    <property type="term" value="P:G protein-coupled receptor signaling pathway"/>
    <property type="evidence" value="ECO:0007669"/>
    <property type="project" value="TreeGrafter"/>
</dbReference>
<evidence type="ECO:0000313" key="16">
    <source>
        <dbReference type="Ensembl" id="ENSOTSP00005079876.2"/>
    </source>
</evidence>
<dbReference type="Pfam" id="PF00387">
    <property type="entry name" value="PI-PLC-Y"/>
    <property type="match status" value="1"/>
</dbReference>
<feature type="coiled-coil region" evidence="12">
    <location>
        <begin position="930"/>
        <end position="958"/>
    </location>
</feature>
<evidence type="ECO:0000313" key="17">
    <source>
        <dbReference type="Proteomes" id="UP000694402"/>
    </source>
</evidence>
<dbReference type="Pfam" id="PF17787">
    <property type="entry name" value="PH_14"/>
    <property type="match status" value="1"/>
</dbReference>
<dbReference type="Gene3D" id="1.10.238.10">
    <property type="entry name" value="EF-hand"/>
    <property type="match status" value="1"/>
</dbReference>
<organism evidence="16 17">
    <name type="scientific">Oncorhynchus tshawytscha</name>
    <name type="common">Chinook salmon</name>
    <name type="synonym">Salmo tshawytscha</name>
    <dbReference type="NCBI Taxonomy" id="74940"/>
    <lineage>
        <taxon>Eukaryota</taxon>
        <taxon>Metazoa</taxon>
        <taxon>Chordata</taxon>
        <taxon>Craniata</taxon>
        <taxon>Vertebrata</taxon>
        <taxon>Euteleostomi</taxon>
        <taxon>Actinopterygii</taxon>
        <taxon>Neopterygii</taxon>
        <taxon>Teleostei</taxon>
        <taxon>Protacanthopterygii</taxon>
        <taxon>Salmoniformes</taxon>
        <taxon>Salmonidae</taxon>
        <taxon>Salmoninae</taxon>
        <taxon>Oncorhynchus</taxon>
    </lineage>
</organism>
<dbReference type="Pfam" id="PF00388">
    <property type="entry name" value="PI-PLC-X"/>
    <property type="match status" value="1"/>
</dbReference>
<dbReference type="Gene3D" id="1.20.1230.10">
    <property type="entry name" value="Phospholipase C beta, distal C-terminal domain"/>
    <property type="match status" value="1"/>
</dbReference>
<evidence type="ECO:0000256" key="7">
    <source>
        <dbReference type="ARBA" id="ARBA00023674"/>
    </source>
</evidence>
<dbReference type="InterPro" id="IPR016280">
    <property type="entry name" value="PLC-beta"/>
</dbReference>
<comment type="cofactor">
    <cofactor evidence="11">
        <name>Ca(2+)</name>
        <dbReference type="ChEBI" id="CHEBI:29108"/>
    </cofactor>
    <text evidence="11">Binds 1 Ca(2+) ion per subunit.</text>
</comment>
<dbReference type="Gene3D" id="3.20.20.190">
    <property type="entry name" value="Phosphatidylinositol (PI) phosphodiesterase"/>
    <property type="match status" value="1"/>
</dbReference>
<evidence type="ECO:0000259" key="14">
    <source>
        <dbReference type="PROSITE" id="PS50004"/>
    </source>
</evidence>
<keyword evidence="17" id="KW-1185">Reference proteome</keyword>
<dbReference type="SUPFAM" id="SSF47473">
    <property type="entry name" value="EF-hand"/>
    <property type="match status" value="1"/>
</dbReference>
<feature type="binding site" evidence="11">
    <location>
        <position position="388"/>
    </location>
    <ligand>
        <name>Ca(2+)</name>
        <dbReference type="ChEBI" id="CHEBI:29108"/>
    </ligand>
</feature>